<keyword evidence="2" id="KW-1185">Reference proteome</keyword>
<sequence length="226" mass="24965">MAVRRSALHRSIESTRSAVAKTGKIVNNLPVSIGEDDDYGRLMTSPSTDADIQVRDFQGPSGSGALPDLDGWEMPARRVVGEPVTLADSLMVEAGWSPMNFSDAGPNPPYLRIGGKLWVTLTEYEPCFSSYHRDRVLFRSKVPMAEHLQKYDQIMVDPLAFEECFGPGQGTDATFPFGAWLSIREVRFTGIELWARHHGRVTLPLQPLAVASAVWLRNADIDAPPL</sequence>
<reference evidence="1" key="1">
    <citation type="journal article" date="2021" name="Front. Microbiol.">
        <title>Comprehensive Comparative Genomics and Phenotyping of Methylobacterium Species.</title>
        <authorList>
            <person name="Alessa O."/>
            <person name="Ogura Y."/>
            <person name="Fujitani Y."/>
            <person name="Takami H."/>
            <person name="Hayashi T."/>
            <person name="Sahin N."/>
            <person name="Tani A."/>
        </authorList>
    </citation>
    <scope>NUCLEOTIDE SEQUENCE</scope>
    <source>
        <strain evidence="1">DSM 19015</strain>
    </source>
</reference>
<name>A0ABQ4RX45_9HYPH</name>
<protein>
    <submittedName>
        <fullName evidence="1">Uncharacterized protein</fullName>
    </submittedName>
</protein>
<dbReference type="Proteomes" id="UP001055125">
    <property type="component" value="Unassembled WGS sequence"/>
</dbReference>
<organism evidence="1 2">
    <name type="scientific">Methylobacterium iners</name>
    <dbReference type="NCBI Taxonomy" id="418707"/>
    <lineage>
        <taxon>Bacteria</taxon>
        <taxon>Pseudomonadati</taxon>
        <taxon>Pseudomonadota</taxon>
        <taxon>Alphaproteobacteria</taxon>
        <taxon>Hyphomicrobiales</taxon>
        <taxon>Methylobacteriaceae</taxon>
        <taxon>Methylobacterium</taxon>
    </lineage>
</organism>
<comment type="caution">
    <text evidence="1">The sequence shown here is derived from an EMBL/GenBank/DDBJ whole genome shotgun (WGS) entry which is preliminary data.</text>
</comment>
<proteinExistence type="predicted"/>
<reference evidence="1" key="2">
    <citation type="submission" date="2021-08" db="EMBL/GenBank/DDBJ databases">
        <authorList>
            <person name="Tani A."/>
            <person name="Ola A."/>
            <person name="Ogura Y."/>
            <person name="Katsura K."/>
            <person name="Hayashi T."/>
        </authorList>
    </citation>
    <scope>NUCLEOTIDE SEQUENCE</scope>
    <source>
        <strain evidence="1">DSM 19015</strain>
    </source>
</reference>
<dbReference type="EMBL" id="BPQP01000036">
    <property type="protein sequence ID" value="GJD95364.1"/>
    <property type="molecule type" value="Genomic_DNA"/>
</dbReference>
<accession>A0ABQ4RX45</accession>
<gene>
    <name evidence="1" type="ORF">OCOJLMKI_2576</name>
</gene>
<evidence type="ECO:0000313" key="2">
    <source>
        <dbReference type="Proteomes" id="UP001055125"/>
    </source>
</evidence>
<evidence type="ECO:0000313" key="1">
    <source>
        <dbReference type="EMBL" id="GJD95364.1"/>
    </source>
</evidence>